<reference evidence="1" key="1">
    <citation type="journal article" date="2015" name="Nature">
        <title>Complex archaea that bridge the gap between prokaryotes and eukaryotes.</title>
        <authorList>
            <person name="Spang A."/>
            <person name="Saw J.H."/>
            <person name="Jorgensen S.L."/>
            <person name="Zaremba-Niedzwiedzka K."/>
            <person name="Martijn J."/>
            <person name="Lind A.E."/>
            <person name="van Eijk R."/>
            <person name="Schleper C."/>
            <person name="Guy L."/>
            <person name="Ettema T.J."/>
        </authorList>
    </citation>
    <scope>NUCLEOTIDE SEQUENCE</scope>
</reference>
<name>A0A0F9SUK9_9ZZZZ</name>
<comment type="caution">
    <text evidence="1">The sequence shown here is derived from an EMBL/GenBank/DDBJ whole genome shotgun (WGS) entry which is preliminary data.</text>
</comment>
<gene>
    <name evidence="1" type="ORF">LCGC14_0430050</name>
</gene>
<accession>A0A0F9SUK9</accession>
<protein>
    <submittedName>
        <fullName evidence="1">Uncharacterized protein</fullName>
    </submittedName>
</protein>
<evidence type="ECO:0000313" key="1">
    <source>
        <dbReference type="EMBL" id="KKN70574.1"/>
    </source>
</evidence>
<organism evidence="1">
    <name type="scientific">marine sediment metagenome</name>
    <dbReference type="NCBI Taxonomy" id="412755"/>
    <lineage>
        <taxon>unclassified sequences</taxon>
        <taxon>metagenomes</taxon>
        <taxon>ecological metagenomes</taxon>
    </lineage>
</organism>
<proteinExistence type="predicted"/>
<dbReference type="AlphaFoldDB" id="A0A0F9SUK9"/>
<dbReference type="EMBL" id="LAZR01000401">
    <property type="protein sequence ID" value="KKN70574.1"/>
    <property type="molecule type" value="Genomic_DNA"/>
</dbReference>
<sequence>MTAQSESLFSPSYDPAIIPWLEAELADPKNHKHKDVINKWLTDIRIGETEANKDNSLQKVVRKQSREIVRQRNRADSNREIARTLRLEIEQLHKHHICATCPGRT</sequence>